<evidence type="ECO:0000256" key="4">
    <source>
        <dbReference type="ARBA" id="ARBA00023125"/>
    </source>
</evidence>
<dbReference type="InterPro" id="IPR036388">
    <property type="entry name" value="WH-like_DNA-bd_sf"/>
</dbReference>
<evidence type="ECO:0000256" key="1">
    <source>
        <dbReference type="ARBA" id="ARBA00022553"/>
    </source>
</evidence>
<dbReference type="SMART" id="SM00862">
    <property type="entry name" value="Trans_reg_C"/>
    <property type="match status" value="1"/>
</dbReference>
<dbReference type="PANTHER" id="PTHR48111">
    <property type="entry name" value="REGULATOR OF RPOS"/>
    <property type="match status" value="1"/>
</dbReference>
<accession>A0ABS8IQM9</accession>
<dbReference type="InterPro" id="IPR001789">
    <property type="entry name" value="Sig_transdc_resp-reg_receiver"/>
</dbReference>
<evidence type="ECO:0000259" key="8">
    <source>
        <dbReference type="PROSITE" id="PS50110"/>
    </source>
</evidence>
<dbReference type="PROSITE" id="PS50110">
    <property type="entry name" value="RESPONSE_REGULATORY"/>
    <property type="match status" value="1"/>
</dbReference>
<keyword evidence="2" id="KW-0902">Two-component regulatory system</keyword>
<sequence length="241" mass="26836">MTSPVHALIVDGDSGTRAALTNYLTENEILVSTMPDGPSLADALQRETFDVLILNPKLADEDSMLVVRRVRDHCDIPIIVITGRNEEADRVLWLELGADDYLGKPFSLRELLARIRALLRRSRTHQSVAQGLARVRAYRFAGCELHVWLHRLVAPDGKVIALTNAEFHLLTAFLAAPQRVLSREQLLDLSRLHSAEVYDRAIDVQVGRLRRKLESACLQDGLIHTARGAGYALNAAVDIIH</sequence>
<feature type="domain" description="Response regulatory" evidence="8">
    <location>
        <begin position="6"/>
        <end position="119"/>
    </location>
</feature>
<dbReference type="Gene3D" id="1.10.10.10">
    <property type="entry name" value="Winged helix-like DNA-binding domain superfamily/Winged helix DNA-binding domain"/>
    <property type="match status" value="1"/>
</dbReference>
<evidence type="ECO:0000313" key="10">
    <source>
        <dbReference type="EMBL" id="MCC6070937.1"/>
    </source>
</evidence>
<dbReference type="EMBL" id="JAJHPV010000012">
    <property type="protein sequence ID" value="MCC6070937.1"/>
    <property type="molecule type" value="Genomic_DNA"/>
</dbReference>
<evidence type="ECO:0000256" key="3">
    <source>
        <dbReference type="ARBA" id="ARBA00023015"/>
    </source>
</evidence>
<dbReference type="InterPro" id="IPR001867">
    <property type="entry name" value="OmpR/PhoB-type_DNA-bd"/>
</dbReference>
<dbReference type="Gene3D" id="3.40.50.2300">
    <property type="match status" value="1"/>
</dbReference>
<dbReference type="InterPro" id="IPR016032">
    <property type="entry name" value="Sig_transdc_resp-reg_C-effctor"/>
</dbReference>
<protein>
    <submittedName>
        <fullName evidence="10">Winged helix-turn-helix domain-containing protein</fullName>
    </submittedName>
</protein>
<dbReference type="Pfam" id="PF00486">
    <property type="entry name" value="Trans_reg_C"/>
    <property type="match status" value="1"/>
</dbReference>
<evidence type="ECO:0000256" key="7">
    <source>
        <dbReference type="PROSITE-ProRule" id="PRU01091"/>
    </source>
</evidence>
<dbReference type="PROSITE" id="PS51755">
    <property type="entry name" value="OMPR_PHOB"/>
    <property type="match status" value="1"/>
</dbReference>
<evidence type="ECO:0000256" key="6">
    <source>
        <dbReference type="PROSITE-ProRule" id="PRU00169"/>
    </source>
</evidence>
<dbReference type="SUPFAM" id="SSF52172">
    <property type="entry name" value="CheY-like"/>
    <property type="match status" value="1"/>
</dbReference>
<proteinExistence type="predicted"/>
<keyword evidence="3" id="KW-0805">Transcription regulation</keyword>
<reference evidence="10 11" key="1">
    <citation type="submission" date="2021-11" db="EMBL/GenBank/DDBJ databases">
        <authorList>
            <person name="Huq M.A."/>
        </authorList>
    </citation>
    <scope>NUCLEOTIDE SEQUENCE [LARGE SCALE GENOMIC DNA]</scope>
    <source>
        <strain evidence="10 11">MAHUQ-52</strain>
    </source>
</reference>
<gene>
    <name evidence="10" type="ORF">LMJ30_08210</name>
</gene>
<comment type="caution">
    <text evidence="6">Lacks conserved residue(s) required for the propagation of feature annotation.</text>
</comment>
<comment type="caution">
    <text evidence="10">The sequence shown here is derived from an EMBL/GenBank/DDBJ whole genome shotgun (WGS) entry which is preliminary data.</text>
</comment>
<dbReference type="SUPFAM" id="SSF46894">
    <property type="entry name" value="C-terminal effector domain of the bipartite response regulators"/>
    <property type="match status" value="1"/>
</dbReference>
<dbReference type="CDD" id="cd00383">
    <property type="entry name" value="trans_reg_C"/>
    <property type="match status" value="1"/>
</dbReference>
<evidence type="ECO:0000256" key="5">
    <source>
        <dbReference type="ARBA" id="ARBA00023163"/>
    </source>
</evidence>
<keyword evidence="5" id="KW-0804">Transcription</keyword>
<dbReference type="SMART" id="SM00448">
    <property type="entry name" value="REC"/>
    <property type="match status" value="1"/>
</dbReference>
<evidence type="ECO:0000256" key="2">
    <source>
        <dbReference type="ARBA" id="ARBA00023012"/>
    </source>
</evidence>
<keyword evidence="11" id="KW-1185">Reference proteome</keyword>
<dbReference type="InterPro" id="IPR011006">
    <property type="entry name" value="CheY-like_superfamily"/>
</dbReference>
<dbReference type="Pfam" id="PF00072">
    <property type="entry name" value="Response_reg"/>
    <property type="match status" value="1"/>
</dbReference>
<keyword evidence="1" id="KW-0597">Phosphoprotein</keyword>
<feature type="DNA-binding region" description="OmpR/PhoB-type" evidence="7">
    <location>
        <begin position="135"/>
        <end position="235"/>
    </location>
</feature>
<name>A0ABS8IQM9_9BURK</name>
<keyword evidence="4 7" id="KW-0238">DNA-binding</keyword>
<organism evidence="10 11">
    <name type="scientific">Massilia agrisoli</name>
    <dbReference type="NCBI Taxonomy" id="2892444"/>
    <lineage>
        <taxon>Bacteria</taxon>
        <taxon>Pseudomonadati</taxon>
        <taxon>Pseudomonadota</taxon>
        <taxon>Betaproteobacteria</taxon>
        <taxon>Burkholderiales</taxon>
        <taxon>Oxalobacteraceae</taxon>
        <taxon>Telluria group</taxon>
        <taxon>Massilia</taxon>
    </lineage>
</organism>
<dbReference type="InterPro" id="IPR039420">
    <property type="entry name" value="WalR-like"/>
</dbReference>
<evidence type="ECO:0000313" key="11">
    <source>
        <dbReference type="Proteomes" id="UP001198701"/>
    </source>
</evidence>
<feature type="domain" description="OmpR/PhoB-type" evidence="9">
    <location>
        <begin position="135"/>
        <end position="235"/>
    </location>
</feature>
<dbReference type="Gene3D" id="6.10.250.690">
    <property type="match status" value="1"/>
</dbReference>
<dbReference type="Proteomes" id="UP001198701">
    <property type="component" value="Unassembled WGS sequence"/>
</dbReference>
<evidence type="ECO:0000259" key="9">
    <source>
        <dbReference type="PROSITE" id="PS51755"/>
    </source>
</evidence>
<dbReference type="PANTHER" id="PTHR48111:SF4">
    <property type="entry name" value="DNA-BINDING DUAL TRANSCRIPTIONAL REGULATOR OMPR"/>
    <property type="match status" value="1"/>
</dbReference>